<dbReference type="EMBL" id="FMBL01000003">
    <property type="protein sequence ID" value="SCC80747.1"/>
    <property type="molecule type" value="Genomic_DNA"/>
</dbReference>
<name>A0A1C4H790_9BIFI</name>
<dbReference type="STRING" id="1505727.GA0061077_1344"/>
<evidence type="ECO:0000313" key="2">
    <source>
        <dbReference type="EMBL" id="SCC80747.1"/>
    </source>
</evidence>
<dbReference type="SUPFAM" id="SSF51182">
    <property type="entry name" value="RmlC-like cupins"/>
    <property type="match status" value="1"/>
</dbReference>
<sequence length="136" mass="14968">MSATFTNPSLFPMGRPNDAYAQYFEGQSYLAALVGNDAVSVSNVTFEAGCTNHWHVHHNATQVLIAVGGRGYCQFEGEAVRKLRPGDVVLVPPETKHWHGASPSEPFSHIAVMVPQEGASNEWLEPVDQEEYQQLN</sequence>
<dbReference type="Proteomes" id="UP000242610">
    <property type="component" value="Unassembled WGS sequence"/>
</dbReference>
<accession>A0A1C4H790</accession>
<dbReference type="Pfam" id="PF07883">
    <property type="entry name" value="Cupin_2"/>
    <property type="match status" value="1"/>
</dbReference>
<evidence type="ECO:0000259" key="1">
    <source>
        <dbReference type="Pfam" id="PF07883"/>
    </source>
</evidence>
<protein>
    <submittedName>
        <fullName evidence="2">Cupin domain protein</fullName>
    </submittedName>
</protein>
<keyword evidence="3" id="KW-1185">Reference proteome</keyword>
<dbReference type="InterPro" id="IPR047263">
    <property type="entry name" value="HNL-like_cupin"/>
</dbReference>
<reference evidence="3" key="1">
    <citation type="submission" date="2016-08" db="EMBL/GenBank/DDBJ databases">
        <authorList>
            <person name="Varghese N."/>
            <person name="Submissions Spin"/>
        </authorList>
    </citation>
    <scope>NUCLEOTIDE SEQUENCE [LARGE SCALE GENOMIC DNA]</scope>
    <source>
        <strain evidence="3">R-52791</strain>
    </source>
</reference>
<feature type="domain" description="Cupin type-2" evidence="1">
    <location>
        <begin position="44"/>
        <end position="110"/>
    </location>
</feature>
<gene>
    <name evidence="2" type="ORF">GA0061077_1344</name>
</gene>
<dbReference type="PANTHER" id="PTHR43698">
    <property type="entry name" value="RIBD C-TERMINAL DOMAIN CONTAINING PROTEIN"/>
    <property type="match status" value="1"/>
</dbReference>
<dbReference type="AlphaFoldDB" id="A0A1C4H790"/>
<evidence type="ECO:0000313" key="3">
    <source>
        <dbReference type="Proteomes" id="UP000242610"/>
    </source>
</evidence>
<organism evidence="2 3">
    <name type="scientific">Bifidobacterium commune</name>
    <dbReference type="NCBI Taxonomy" id="1505727"/>
    <lineage>
        <taxon>Bacteria</taxon>
        <taxon>Bacillati</taxon>
        <taxon>Actinomycetota</taxon>
        <taxon>Actinomycetes</taxon>
        <taxon>Bifidobacteriales</taxon>
        <taxon>Bifidobacteriaceae</taxon>
        <taxon>Bifidobacterium</taxon>
    </lineage>
</organism>
<dbReference type="Gene3D" id="2.60.120.10">
    <property type="entry name" value="Jelly Rolls"/>
    <property type="match status" value="1"/>
</dbReference>
<dbReference type="InterPro" id="IPR011051">
    <property type="entry name" value="RmlC_Cupin_sf"/>
</dbReference>
<dbReference type="InterPro" id="IPR013096">
    <property type="entry name" value="Cupin_2"/>
</dbReference>
<dbReference type="CDD" id="cd02233">
    <property type="entry name" value="cupin_HNL-like"/>
    <property type="match status" value="1"/>
</dbReference>
<dbReference type="PANTHER" id="PTHR43698:SF1">
    <property type="entry name" value="BLL4564 PROTEIN"/>
    <property type="match status" value="1"/>
</dbReference>
<dbReference type="InterPro" id="IPR014710">
    <property type="entry name" value="RmlC-like_jellyroll"/>
</dbReference>
<proteinExistence type="predicted"/>